<comment type="caution">
    <text evidence="2">The sequence shown here is derived from an EMBL/GenBank/DDBJ whole genome shotgun (WGS) entry which is preliminary data.</text>
</comment>
<gene>
    <name evidence="2" type="ORF">DV515_00009796</name>
</gene>
<evidence type="ECO:0000256" key="1">
    <source>
        <dbReference type="SAM" id="MobiDB-lite"/>
    </source>
</evidence>
<evidence type="ECO:0000313" key="2">
    <source>
        <dbReference type="EMBL" id="RLV99495.1"/>
    </source>
</evidence>
<accession>A0A3L8SAZ2</accession>
<dbReference type="EMBL" id="QUSF01000032">
    <property type="protein sequence ID" value="RLV99495.1"/>
    <property type="molecule type" value="Genomic_DNA"/>
</dbReference>
<reference evidence="2 3" key="1">
    <citation type="journal article" date="2018" name="Proc. R. Soc. B">
        <title>A non-coding region near Follistatin controls head colour polymorphism in the Gouldian finch.</title>
        <authorList>
            <person name="Toomey M.B."/>
            <person name="Marques C.I."/>
            <person name="Andrade P."/>
            <person name="Araujo P.M."/>
            <person name="Sabatino S."/>
            <person name="Gazda M.A."/>
            <person name="Afonso S."/>
            <person name="Lopes R.J."/>
            <person name="Corbo J.C."/>
            <person name="Carneiro M."/>
        </authorList>
    </citation>
    <scope>NUCLEOTIDE SEQUENCE [LARGE SCALE GENOMIC DNA]</scope>
    <source>
        <strain evidence="2">Red01</strain>
        <tissue evidence="2">Muscle</tissue>
    </source>
</reference>
<keyword evidence="3" id="KW-1185">Reference proteome</keyword>
<feature type="region of interest" description="Disordered" evidence="1">
    <location>
        <begin position="177"/>
        <end position="202"/>
    </location>
</feature>
<sequence>MLCLLPASLGTGHCRVTRGPPPTCTFLCLTLAKARCGQVPPLAWHGCRRRRQAPAALLQEQQLSPARAQRASDSAAHPGHRPPAQHPRLPRAQRAVHLNKNRTRGRGATSRHPIAALAPAHFCAPSPGAAGPTSPSPLALVPPDAAGRQVQGVRGARGPSCQHVALHHLVYRPGMASSGAGARTESRLPPPPRAPLPWADSVRGTGEMCLGRAETRL</sequence>
<organism evidence="2 3">
    <name type="scientific">Chloebia gouldiae</name>
    <name type="common">Gouldian finch</name>
    <name type="synonym">Erythrura gouldiae</name>
    <dbReference type="NCBI Taxonomy" id="44316"/>
    <lineage>
        <taxon>Eukaryota</taxon>
        <taxon>Metazoa</taxon>
        <taxon>Chordata</taxon>
        <taxon>Craniata</taxon>
        <taxon>Vertebrata</taxon>
        <taxon>Euteleostomi</taxon>
        <taxon>Archelosauria</taxon>
        <taxon>Archosauria</taxon>
        <taxon>Dinosauria</taxon>
        <taxon>Saurischia</taxon>
        <taxon>Theropoda</taxon>
        <taxon>Coelurosauria</taxon>
        <taxon>Aves</taxon>
        <taxon>Neognathae</taxon>
        <taxon>Neoaves</taxon>
        <taxon>Telluraves</taxon>
        <taxon>Australaves</taxon>
        <taxon>Passeriformes</taxon>
        <taxon>Passeroidea</taxon>
        <taxon>Passeridae</taxon>
        <taxon>Chloebia</taxon>
    </lineage>
</organism>
<dbReference type="Proteomes" id="UP000276834">
    <property type="component" value="Unassembled WGS sequence"/>
</dbReference>
<name>A0A3L8SAZ2_CHLGU</name>
<evidence type="ECO:0000313" key="3">
    <source>
        <dbReference type="Proteomes" id="UP000276834"/>
    </source>
</evidence>
<feature type="region of interest" description="Disordered" evidence="1">
    <location>
        <begin position="60"/>
        <end position="93"/>
    </location>
</feature>
<proteinExistence type="predicted"/>
<protein>
    <submittedName>
        <fullName evidence="2">Uncharacterized protein</fullName>
    </submittedName>
</protein>
<dbReference type="AlphaFoldDB" id="A0A3L8SAZ2"/>